<proteinExistence type="predicted"/>
<dbReference type="EMBL" id="GBRH01196209">
    <property type="protein sequence ID" value="JAE01687.1"/>
    <property type="molecule type" value="Transcribed_RNA"/>
</dbReference>
<reference evidence="1" key="1">
    <citation type="submission" date="2014-09" db="EMBL/GenBank/DDBJ databases">
        <authorList>
            <person name="Magalhaes I.L.F."/>
            <person name="Oliveira U."/>
            <person name="Santos F.R."/>
            <person name="Vidigal T.H.D.A."/>
            <person name="Brescovit A.D."/>
            <person name="Santos A.J."/>
        </authorList>
    </citation>
    <scope>NUCLEOTIDE SEQUENCE</scope>
    <source>
        <tissue evidence="1">Shoot tissue taken approximately 20 cm above the soil surface</tissue>
    </source>
</reference>
<protein>
    <submittedName>
        <fullName evidence="1">Uncharacterized protein</fullName>
    </submittedName>
</protein>
<accession>A0A0A9ENL3</accession>
<reference evidence="1" key="2">
    <citation type="journal article" date="2015" name="Data Brief">
        <title>Shoot transcriptome of the giant reed, Arundo donax.</title>
        <authorList>
            <person name="Barrero R.A."/>
            <person name="Guerrero F.D."/>
            <person name="Moolhuijzen P."/>
            <person name="Goolsby J.A."/>
            <person name="Tidwell J."/>
            <person name="Bellgard S.E."/>
            <person name="Bellgard M.I."/>
        </authorList>
    </citation>
    <scope>NUCLEOTIDE SEQUENCE</scope>
    <source>
        <tissue evidence="1">Shoot tissue taken approximately 20 cm above the soil surface</tissue>
    </source>
</reference>
<organism evidence="1">
    <name type="scientific">Arundo donax</name>
    <name type="common">Giant reed</name>
    <name type="synonym">Donax arundinaceus</name>
    <dbReference type="NCBI Taxonomy" id="35708"/>
    <lineage>
        <taxon>Eukaryota</taxon>
        <taxon>Viridiplantae</taxon>
        <taxon>Streptophyta</taxon>
        <taxon>Embryophyta</taxon>
        <taxon>Tracheophyta</taxon>
        <taxon>Spermatophyta</taxon>
        <taxon>Magnoliopsida</taxon>
        <taxon>Liliopsida</taxon>
        <taxon>Poales</taxon>
        <taxon>Poaceae</taxon>
        <taxon>PACMAD clade</taxon>
        <taxon>Arundinoideae</taxon>
        <taxon>Arundineae</taxon>
        <taxon>Arundo</taxon>
    </lineage>
</organism>
<evidence type="ECO:0000313" key="1">
    <source>
        <dbReference type="EMBL" id="JAE01687.1"/>
    </source>
</evidence>
<sequence>MTHENHMMKLVINLHY</sequence>
<dbReference type="AlphaFoldDB" id="A0A0A9ENL3"/>
<name>A0A0A9ENL3_ARUDO</name>